<dbReference type="InterPro" id="IPR004468">
    <property type="entry name" value="CTP_synthase"/>
</dbReference>
<dbReference type="CDD" id="cd01746">
    <property type="entry name" value="GATase1_CTP_Synthase"/>
    <property type="match status" value="1"/>
</dbReference>
<dbReference type="Proteomes" id="UP000214365">
    <property type="component" value="Unassembled WGS sequence"/>
</dbReference>
<comment type="similarity">
    <text evidence="2 12">Belongs to the CTP synthase family.</text>
</comment>
<keyword evidence="16" id="KW-1185">Reference proteome</keyword>
<comment type="function">
    <text evidence="10 12">Catalyzes the ATP-dependent amination of UTP to CTP with either L-glutamine or ammonia as the source of nitrogen.</text>
</comment>
<protein>
    <recommendedName>
        <fullName evidence="11 12">CTP synthase</fullName>
        <ecNumber evidence="3 12">6.3.4.2</ecNumber>
    </recommendedName>
    <alternativeName>
        <fullName evidence="12">UTP--ammonia ligase</fullName>
    </alternativeName>
</protein>
<name>A0A225B1R7_TALAT</name>
<dbReference type="Pfam" id="PF06418">
    <property type="entry name" value="CTP_synth_N"/>
    <property type="match status" value="1"/>
</dbReference>
<dbReference type="Gene3D" id="3.40.50.880">
    <property type="match status" value="1"/>
</dbReference>
<gene>
    <name evidence="15" type="ORF">UA08_03540</name>
</gene>
<evidence type="ECO:0000313" key="16">
    <source>
        <dbReference type="Proteomes" id="UP000214365"/>
    </source>
</evidence>
<keyword evidence="4 12" id="KW-0436">Ligase</keyword>
<dbReference type="GO" id="GO:0042802">
    <property type="term" value="F:identical protein binding"/>
    <property type="evidence" value="ECO:0007669"/>
    <property type="project" value="TreeGrafter"/>
</dbReference>
<dbReference type="STRING" id="1441469.A0A225B1R7"/>
<dbReference type="SUPFAM" id="SSF52317">
    <property type="entry name" value="Class I glutamine amidotransferase-like"/>
    <property type="match status" value="1"/>
</dbReference>
<organism evidence="15 16">
    <name type="scientific">Talaromyces atroroseus</name>
    <dbReference type="NCBI Taxonomy" id="1441469"/>
    <lineage>
        <taxon>Eukaryota</taxon>
        <taxon>Fungi</taxon>
        <taxon>Dikarya</taxon>
        <taxon>Ascomycota</taxon>
        <taxon>Pezizomycotina</taxon>
        <taxon>Eurotiomycetes</taxon>
        <taxon>Eurotiomycetidae</taxon>
        <taxon>Eurotiales</taxon>
        <taxon>Trichocomaceae</taxon>
        <taxon>Talaromyces</taxon>
        <taxon>Talaromyces sect. Trachyspermi</taxon>
    </lineage>
</organism>
<comment type="pathway">
    <text evidence="1 12">Pyrimidine metabolism; CTP biosynthesis via de novo pathway; CTP from UDP: step 2/2.</text>
</comment>
<proteinExistence type="inferred from homology"/>
<keyword evidence="6 12" id="KW-0067">ATP-binding</keyword>
<keyword evidence="5 12" id="KW-0547">Nucleotide-binding</keyword>
<evidence type="ECO:0000256" key="6">
    <source>
        <dbReference type="ARBA" id="ARBA00022840"/>
    </source>
</evidence>
<sequence>MKYVFVSGGVISGVGKGTIASSVGLLLQTIGLTVSSIKIDPYINIDAGTMSPIEHGEVYVTDDGGEMDLDLGNYERYLLTTLTRDHNITTGKIYQHVIEKERVGQYLGKTVQVVPHITNAIQDWIERVAKMPVDESGLEPDVCIIELGGTVGDIESAPFVHAVTQLQRRAGKKNHALIHVSYVPVLPPGPGGEQKTKPTQRAVMDVRSAGLNPDLIACRCEQPLENGTIDKIANMCQLERDQVIAVHNVSTTYHVPLLLEKQKLLGILGDLLDLPSIQRSAPRIEQGGLMWKTWIDLAQGQEHLHDTVKIALVGKYTSLHDAYISLHKSFEHAAMHCRKKLQLIWVDASHLEDETTEHSPAEFHKAWHAVCTADGICVPGGFGTRATDGMTKAITWARTKNVPFLGICLGFQLAVIEYANNVAQIEDAGSEELHPHAENHVIVYMPEVDKTKLGGTMRLGKHACVFQAGTEWSRLRALYGSAPQILERHRHRYEVNPAVVDQLEKAGLTFVGKDVKGERMEVVELREHPWFVGVQFHPEYLSRVLAPSKTTLGFFAAAAGCLDEITKSLNNKS</sequence>
<evidence type="ECO:0000256" key="12">
    <source>
        <dbReference type="RuleBase" id="RU810713"/>
    </source>
</evidence>
<dbReference type="EC" id="6.3.4.2" evidence="3 12"/>
<dbReference type="FunFam" id="3.40.50.880:FF:000005">
    <property type="entry name" value="CTP synthase"/>
    <property type="match status" value="1"/>
</dbReference>
<dbReference type="GO" id="GO:0097268">
    <property type="term" value="C:cytoophidium"/>
    <property type="evidence" value="ECO:0007669"/>
    <property type="project" value="UniProtKB-ARBA"/>
</dbReference>
<evidence type="ECO:0000313" key="15">
    <source>
        <dbReference type="EMBL" id="OKL61166.1"/>
    </source>
</evidence>
<evidence type="ECO:0000256" key="3">
    <source>
        <dbReference type="ARBA" id="ARBA00012291"/>
    </source>
</evidence>
<dbReference type="GeneID" id="31003295"/>
<evidence type="ECO:0000256" key="4">
    <source>
        <dbReference type="ARBA" id="ARBA00022598"/>
    </source>
</evidence>
<comment type="caution">
    <text evidence="15">The sequence shown here is derived from an EMBL/GenBank/DDBJ whole genome shotgun (WGS) entry which is preliminary data.</text>
</comment>
<keyword evidence="7 12" id="KW-0315">Glutamine amidotransferase</keyword>
<feature type="domain" description="CTP synthase N-terminal" evidence="14">
    <location>
        <begin position="2"/>
        <end position="273"/>
    </location>
</feature>
<dbReference type="InterPro" id="IPR017926">
    <property type="entry name" value="GATASE"/>
</dbReference>
<dbReference type="AlphaFoldDB" id="A0A225B1R7"/>
<dbReference type="UniPathway" id="UPA00159">
    <property type="reaction ID" value="UER00277"/>
</dbReference>
<evidence type="ECO:0000256" key="2">
    <source>
        <dbReference type="ARBA" id="ARBA00007533"/>
    </source>
</evidence>
<comment type="catalytic activity">
    <reaction evidence="9 12">
        <text>UTP + L-glutamine + ATP + H2O = CTP + L-glutamate + ADP + phosphate + 2 H(+)</text>
        <dbReference type="Rhea" id="RHEA:26426"/>
        <dbReference type="ChEBI" id="CHEBI:15377"/>
        <dbReference type="ChEBI" id="CHEBI:15378"/>
        <dbReference type="ChEBI" id="CHEBI:29985"/>
        <dbReference type="ChEBI" id="CHEBI:30616"/>
        <dbReference type="ChEBI" id="CHEBI:37563"/>
        <dbReference type="ChEBI" id="CHEBI:43474"/>
        <dbReference type="ChEBI" id="CHEBI:46398"/>
        <dbReference type="ChEBI" id="CHEBI:58359"/>
        <dbReference type="ChEBI" id="CHEBI:456216"/>
        <dbReference type="EC" id="6.3.4.2"/>
    </reaction>
</comment>
<dbReference type="GO" id="GO:0003883">
    <property type="term" value="F:CTP synthase activity"/>
    <property type="evidence" value="ECO:0007669"/>
    <property type="project" value="UniProtKB-UniRule"/>
</dbReference>
<evidence type="ECO:0000256" key="9">
    <source>
        <dbReference type="ARBA" id="ARBA00047781"/>
    </source>
</evidence>
<evidence type="ECO:0000256" key="7">
    <source>
        <dbReference type="ARBA" id="ARBA00022962"/>
    </source>
</evidence>
<dbReference type="InterPro" id="IPR027417">
    <property type="entry name" value="P-loop_NTPase"/>
</dbReference>
<dbReference type="NCBIfam" id="TIGR00337">
    <property type="entry name" value="PyrG"/>
    <property type="match status" value="1"/>
</dbReference>
<reference evidence="15 16" key="1">
    <citation type="submission" date="2015-06" db="EMBL/GenBank/DDBJ databases">
        <title>Talaromyces atroroseus IBT 11181 draft genome.</title>
        <authorList>
            <person name="Rasmussen K.B."/>
            <person name="Rasmussen S."/>
            <person name="Petersen B."/>
            <person name="Sicheritz-Ponten T."/>
            <person name="Mortensen U.H."/>
            <person name="Thrane U."/>
        </authorList>
    </citation>
    <scope>NUCLEOTIDE SEQUENCE [LARGE SCALE GENOMIC DNA]</scope>
    <source>
        <strain evidence="15 16">IBT 11181</strain>
    </source>
</reference>
<dbReference type="GO" id="GO:0044210">
    <property type="term" value="P:'de novo' CTP biosynthetic process"/>
    <property type="evidence" value="ECO:0007669"/>
    <property type="project" value="UniProtKB-UniRule"/>
</dbReference>
<keyword evidence="8 12" id="KW-0665">Pyrimidine biosynthesis</keyword>
<dbReference type="InterPro" id="IPR033828">
    <property type="entry name" value="GATase1_CTP_Synthase"/>
</dbReference>
<dbReference type="NCBIfam" id="NF003792">
    <property type="entry name" value="PRK05380.1"/>
    <property type="match status" value="1"/>
</dbReference>
<dbReference type="RefSeq" id="XP_020121287.1">
    <property type="nucleotide sequence ID" value="XM_020265851.1"/>
</dbReference>
<evidence type="ECO:0000256" key="10">
    <source>
        <dbReference type="ARBA" id="ARBA00054275"/>
    </source>
</evidence>
<dbReference type="OrthoDB" id="1739076at2759"/>
<dbReference type="PROSITE" id="PS51273">
    <property type="entry name" value="GATASE_TYPE_1"/>
    <property type="match status" value="1"/>
</dbReference>
<dbReference type="Gene3D" id="3.40.50.300">
    <property type="entry name" value="P-loop containing nucleotide triphosphate hydrolases"/>
    <property type="match status" value="1"/>
</dbReference>
<evidence type="ECO:0000256" key="8">
    <source>
        <dbReference type="ARBA" id="ARBA00022975"/>
    </source>
</evidence>
<dbReference type="Pfam" id="PF00117">
    <property type="entry name" value="GATase"/>
    <property type="match status" value="1"/>
</dbReference>
<dbReference type="PANTHER" id="PTHR11550">
    <property type="entry name" value="CTP SYNTHASE"/>
    <property type="match status" value="1"/>
</dbReference>
<dbReference type="InterPro" id="IPR029062">
    <property type="entry name" value="Class_I_gatase-like"/>
</dbReference>
<evidence type="ECO:0000256" key="5">
    <source>
        <dbReference type="ARBA" id="ARBA00022741"/>
    </source>
</evidence>
<dbReference type="InterPro" id="IPR017456">
    <property type="entry name" value="CTP_synthase_N"/>
</dbReference>
<dbReference type="GO" id="GO:0005524">
    <property type="term" value="F:ATP binding"/>
    <property type="evidence" value="ECO:0007669"/>
    <property type="project" value="UniProtKB-KW"/>
</dbReference>
<evidence type="ECO:0000259" key="14">
    <source>
        <dbReference type="Pfam" id="PF06418"/>
    </source>
</evidence>
<dbReference type="CDD" id="cd03113">
    <property type="entry name" value="CTPS_N"/>
    <property type="match status" value="1"/>
</dbReference>
<evidence type="ECO:0000259" key="13">
    <source>
        <dbReference type="Pfam" id="PF00117"/>
    </source>
</evidence>
<dbReference type="GO" id="GO:0019856">
    <property type="term" value="P:pyrimidine nucleobase biosynthetic process"/>
    <property type="evidence" value="ECO:0007669"/>
    <property type="project" value="TreeGrafter"/>
</dbReference>
<dbReference type="EMBL" id="LFMY01000004">
    <property type="protein sequence ID" value="OKL61166.1"/>
    <property type="molecule type" value="Genomic_DNA"/>
</dbReference>
<accession>A0A225B1R7</accession>
<evidence type="ECO:0000256" key="1">
    <source>
        <dbReference type="ARBA" id="ARBA00005171"/>
    </source>
</evidence>
<dbReference type="PANTHER" id="PTHR11550:SF0">
    <property type="entry name" value="CTP SYNTHASE-RELATED"/>
    <property type="match status" value="1"/>
</dbReference>
<feature type="domain" description="Glutamine amidotransferase" evidence="13">
    <location>
        <begin position="319"/>
        <end position="546"/>
    </location>
</feature>
<dbReference type="FunFam" id="3.40.50.300:FF:000207">
    <property type="entry name" value="CTP synthase"/>
    <property type="match status" value="1"/>
</dbReference>
<dbReference type="GO" id="GO:0005737">
    <property type="term" value="C:cytoplasm"/>
    <property type="evidence" value="ECO:0007669"/>
    <property type="project" value="TreeGrafter"/>
</dbReference>
<evidence type="ECO:0000256" key="11">
    <source>
        <dbReference type="ARBA" id="ARBA00070745"/>
    </source>
</evidence>
<dbReference type="SUPFAM" id="SSF52540">
    <property type="entry name" value="P-loop containing nucleoside triphosphate hydrolases"/>
    <property type="match status" value="1"/>
</dbReference>